<proteinExistence type="predicted"/>
<evidence type="ECO:0000256" key="6">
    <source>
        <dbReference type="ARBA" id="ARBA00023163"/>
    </source>
</evidence>
<dbReference type="SUPFAM" id="SSF57701">
    <property type="entry name" value="Zn2/Cys6 DNA-binding domain"/>
    <property type="match status" value="1"/>
</dbReference>
<feature type="compositionally biased region" description="Low complexity" evidence="8">
    <location>
        <begin position="162"/>
        <end position="171"/>
    </location>
</feature>
<evidence type="ECO:0000313" key="11">
    <source>
        <dbReference type="Proteomes" id="UP001358417"/>
    </source>
</evidence>
<feature type="compositionally biased region" description="Basic and acidic residues" evidence="8">
    <location>
        <begin position="663"/>
        <end position="681"/>
    </location>
</feature>
<dbReference type="EMBL" id="JAVRRD010000021">
    <property type="protein sequence ID" value="KAK5048536.1"/>
    <property type="molecule type" value="Genomic_DNA"/>
</dbReference>
<feature type="region of interest" description="Disordered" evidence="8">
    <location>
        <begin position="143"/>
        <end position="171"/>
    </location>
</feature>
<evidence type="ECO:0000256" key="3">
    <source>
        <dbReference type="ARBA" id="ARBA00022833"/>
    </source>
</evidence>
<feature type="compositionally biased region" description="Basic and acidic residues" evidence="8">
    <location>
        <begin position="98"/>
        <end position="113"/>
    </location>
</feature>
<feature type="region of interest" description="Disordered" evidence="8">
    <location>
        <begin position="722"/>
        <end position="863"/>
    </location>
</feature>
<dbReference type="InterPro" id="IPR001138">
    <property type="entry name" value="Zn2Cys6_DnaBD"/>
</dbReference>
<feature type="domain" description="Zn(2)-C6 fungal-type" evidence="9">
    <location>
        <begin position="35"/>
        <end position="67"/>
    </location>
</feature>
<organism evidence="10 11">
    <name type="scientific">Exophiala bonariae</name>
    <dbReference type="NCBI Taxonomy" id="1690606"/>
    <lineage>
        <taxon>Eukaryota</taxon>
        <taxon>Fungi</taxon>
        <taxon>Dikarya</taxon>
        <taxon>Ascomycota</taxon>
        <taxon>Pezizomycotina</taxon>
        <taxon>Eurotiomycetes</taxon>
        <taxon>Chaetothyriomycetidae</taxon>
        <taxon>Chaetothyriales</taxon>
        <taxon>Herpotrichiellaceae</taxon>
        <taxon>Exophiala</taxon>
    </lineage>
</organism>
<dbReference type="SMART" id="SM00906">
    <property type="entry name" value="Fungal_trans"/>
    <property type="match status" value="1"/>
</dbReference>
<evidence type="ECO:0000256" key="5">
    <source>
        <dbReference type="ARBA" id="ARBA00023125"/>
    </source>
</evidence>
<dbReference type="SMART" id="SM00066">
    <property type="entry name" value="GAL4"/>
    <property type="match status" value="1"/>
</dbReference>
<evidence type="ECO:0000256" key="2">
    <source>
        <dbReference type="ARBA" id="ARBA00022723"/>
    </source>
</evidence>
<dbReference type="Pfam" id="PF04082">
    <property type="entry name" value="Fungal_trans"/>
    <property type="match status" value="1"/>
</dbReference>
<feature type="region of interest" description="Disordered" evidence="8">
    <location>
        <begin position="966"/>
        <end position="992"/>
    </location>
</feature>
<dbReference type="GO" id="GO:0000981">
    <property type="term" value="F:DNA-binding transcription factor activity, RNA polymerase II-specific"/>
    <property type="evidence" value="ECO:0007669"/>
    <property type="project" value="InterPro"/>
</dbReference>
<dbReference type="InterPro" id="IPR051615">
    <property type="entry name" value="Transcr_Regulatory_Elem"/>
</dbReference>
<feature type="compositionally biased region" description="Polar residues" evidence="8">
    <location>
        <begin position="755"/>
        <end position="771"/>
    </location>
</feature>
<dbReference type="Gene3D" id="4.10.240.10">
    <property type="entry name" value="Zn(2)-C6 fungal-type DNA-binding domain"/>
    <property type="match status" value="1"/>
</dbReference>
<dbReference type="PROSITE" id="PS50048">
    <property type="entry name" value="ZN2_CY6_FUNGAL_2"/>
    <property type="match status" value="1"/>
</dbReference>
<dbReference type="PROSITE" id="PS00463">
    <property type="entry name" value="ZN2_CY6_FUNGAL_1"/>
    <property type="match status" value="1"/>
</dbReference>
<feature type="compositionally biased region" description="Polar residues" evidence="8">
    <location>
        <begin position="1"/>
        <end position="24"/>
    </location>
</feature>
<evidence type="ECO:0000256" key="4">
    <source>
        <dbReference type="ARBA" id="ARBA00023015"/>
    </source>
</evidence>
<accession>A0AAV9N2U3</accession>
<dbReference type="GeneID" id="89973802"/>
<dbReference type="CDD" id="cd12148">
    <property type="entry name" value="fungal_TF_MHR"/>
    <property type="match status" value="1"/>
</dbReference>
<protein>
    <recommendedName>
        <fullName evidence="9">Zn(2)-C6 fungal-type domain-containing protein</fullName>
    </recommendedName>
</protein>
<evidence type="ECO:0000256" key="1">
    <source>
        <dbReference type="ARBA" id="ARBA00004123"/>
    </source>
</evidence>
<dbReference type="CDD" id="cd00067">
    <property type="entry name" value="GAL4"/>
    <property type="match status" value="1"/>
</dbReference>
<feature type="compositionally biased region" description="Polar residues" evidence="8">
    <location>
        <begin position="978"/>
        <end position="992"/>
    </location>
</feature>
<dbReference type="PANTHER" id="PTHR31313:SF81">
    <property type="entry name" value="TY1 ENHANCER ACTIVATOR"/>
    <property type="match status" value="1"/>
</dbReference>
<name>A0AAV9N2U3_9EURO</name>
<evidence type="ECO:0000313" key="10">
    <source>
        <dbReference type="EMBL" id="KAK5048536.1"/>
    </source>
</evidence>
<feature type="compositionally biased region" description="Polar residues" evidence="8">
    <location>
        <begin position="834"/>
        <end position="859"/>
    </location>
</feature>
<sequence length="1009" mass="111788">MATQGPQLQANMLPPANSSASSGKPQRPRHRASVACASCRDRRTRCVVLAGQTQCTQCDGLGRQCVITYDDERRKPNSKTYISSLTDRITHLESLLREKDQREEQSCPPHEDGQQYSNDGIGGNAQPTRPATLDVARSLQPVSSITHGPDLPHPDSDIDAASPQSSSSLGSTSMVSKLLSTTGHLSFDQLSGRLRYFGPVANCHIHSELKAQSEDAKRRALEQQRRAEKAIRSISFDTHDYLMNLFWDHYNSVLHVIHQAVFEEERENGAGQFYSGFLHVCVLAMGYRFADKTRPDMIRISLPDKENTLHREAKYMLEYEIEQAGGIPSIVALLLLGDLETGVGRDNLGWLYAGMANRLCFEIGLHLDTTNAGASPREIEIGRMTLWACIVYDKYWALFLGRPTMMKHTDLEVYKLSVAFERLGTSLPAGPAKSRETQIYEALLDLMELAGKITEIMDQASKLSTNIDHHVYFGMSALHRELESWYSHLPKTLQWNADNIATSPFSFFLLHQQYSATMILLHRPFARYDDPNTAQSSSGDNSEDDSDTGKVANPANHFSALSRTICTQHAVRIARIFWQHRQRFDTKQICVTGLQHAGTAATALVAALAFMKDRSTRNNNMQYLECLAAALQDMSHTYVPAEKMSNVLEAVIIELRDAVPERRTVPARRRSSDHDIQERGSFKRHLSFHRDSQPQVLEKSIPQPKQHQEGFYQSTLSQSRSNDINEMNGQHSSGQHQDTNPLFSADDGRMIGQHKPSSYMNDWPTLSQDLSTFDHPTPPQDRSATSSNTYPNKVSQPQQTVFTLPTTNTSSSSNFTQYRSSNANTWMGADTPRNGFSPSPASMQTPPSFQTRPAQNQRHQNPHRAALHEIQDLSSTDFVSLLNADDRLDFGNLGMPNGMAYSGFGMNLTVNPNSMGVQSHSDSGGMMRDLDGYPPFLTVKSSNTGTGTAPGSMGSSANVNGLATLGGGVAGRGQRVQPSHSQNGSANDPTFSKTLAGLADMLKRRECDS</sequence>
<keyword evidence="5" id="KW-0238">DNA-binding</keyword>
<keyword evidence="4" id="KW-0805">Transcription regulation</keyword>
<keyword evidence="3" id="KW-0862">Zinc</keyword>
<evidence type="ECO:0000256" key="7">
    <source>
        <dbReference type="ARBA" id="ARBA00023242"/>
    </source>
</evidence>
<keyword evidence="11" id="KW-1185">Reference proteome</keyword>
<comment type="caution">
    <text evidence="10">The sequence shown here is derived from an EMBL/GenBank/DDBJ whole genome shotgun (WGS) entry which is preliminary data.</text>
</comment>
<dbReference type="PANTHER" id="PTHR31313">
    <property type="entry name" value="TY1 ENHANCER ACTIVATOR"/>
    <property type="match status" value="1"/>
</dbReference>
<dbReference type="GO" id="GO:0008270">
    <property type="term" value="F:zinc ion binding"/>
    <property type="evidence" value="ECO:0007669"/>
    <property type="project" value="InterPro"/>
</dbReference>
<dbReference type="GO" id="GO:0006351">
    <property type="term" value="P:DNA-templated transcription"/>
    <property type="evidence" value="ECO:0007669"/>
    <property type="project" value="InterPro"/>
</dbReference>
<evidence type="ECO:0000256" key="8">
    <source>
        <dbReference type="SAM" id="MobiDB-lite"/>
    </source>
</evidence>
<comment type="subcellular location">
    <subcellularLocation>
        <location evidence="1">Nucleus</location>
    </subcellularLocation>
</comment>
<keyword evidence="6" id="KW-0804">Transcription</keyword>
<feature type="compositionally biased region" description="Polar residues" evidence="8">
    <location>
        <begin position="722"/>
        <end position="742"/>
    </location>
</feature>
<dbReference type="RefSeq" id="XP_064703895.1">
    <property type="nucleotide sequence ID" value="XM_064849192.1"/>
</dbReference>
<gene>
    <name evidence="10" type="ORF">LTR84_005627</name>
</gene>
<dbReference type="GO" id="GO:0003677">
    <property type="term" value="F:DNA binding"/>
    <property type="evidence" value="ECO:0007669"/>
    <property type="project" value="UniProtKB-KW"/>
</dbReference>
<dbReference type="AlphaFoldDB" id="A0AAV9N2U3"/>
<feature type="region of interest" description="Disordered" evidence="8">
    <location>
        <begin position="531"/>
        <end position="553"/>
    </location>
</feature>
<dbReference type="InterPro" id="IPR036864">
    <property type="entry name" value="Zn2-C6_fun-type_DNA-bd_sf"/>
</dbReference>
<dbReference type="InterPro" id="IPR007219">
    <property type="entry name" value="XnlR_reg_dom"/>
</dbReference>
<feature type="region of interest" description="Disordered" evidence="8">
    <location>
        <begin position="1"/>
        <end position="30"/>
    </location>
</feature>
<reference evidence="10 11" key="1">
    <citation type="submission" date="2023-08" db="EMBL/GenBank/DDBJ databases">
        <title>Black Yeasts Isolated from many extreme environments.</title>
        <authorList>
            <person name="Coleine C."/>
            <person name="Stajich J.E."/>
            <person name="Selbmann L."/>
        </authorList>
    </citation>
    <scope>NUCLEOTIDE SEQUENCE [LARGE SCALE GENOMIC DNA]</scope>
    <source>
        <strain evidence="10 11">CCFEE 5792</strain>
    </source>
</reference>
<keyword evidence="7" id="KW-0539">Nucleus</keyword>
<feature type="compositionally biased region" description="Polar residues" evidence="8">
    <location>
        <begin position="780"/>
        <end position="805"/>
    </location>
</feature>
<feature type="compositionally biased region" description="Low complexity" evidence="8">
    <location>
        <begin position="806"/>
        <end position="816"/>
    </location>
</feature>
<feature type="region of interest" description="Disordered" evidence="8">
    <location>
        <begin position="98"/>
        <end position="129"/>
    </location>
</feature>
<evidence type="ECO:0000259" key="9">
    <source>
        <dbReference type="PROSITE" id="PS50048"/>
    </source>
</evidence>
<dbReference type="Proteomes" id="UP001358417">
    <property type="component" value="Unassembled WGS sequence"/>
</dbReference>
<keyword evidence="2" id="KW-0479">Metal-binding</keyword>
<dbReference type="GO" id="GO:0005634">
    <property type="term" value="C:nucleus"/>
    <property type="evidence" value="ECO:0007669"/>
    <property type="project" value="UniProtKB-SubCell"/>
</dbReference>
<feature type="region of interest" description="Disordered" evidence="8">
    <location>
        <begin position="663"/>
        <end position="708"/>
    </location>
</feature>